<evidence type="ECO:0000313" key="2">
    <source>
        <dbReference type="Proteomes" id="UP000814033"/>
    </source>
</evidence>
<reference evidence="1" key="2">
    <citation type="journal article" date="2022" name="New Phytol.">
        <title>Evolutionary transition to the ectomycorrhizal habit in the genomes of a hyperdiverse lineage of mushroom-forming fungi.</title>
        <authorList>
            <person name="Looney B."/>
            <person name="Miyauchi S."/>
            <person name="Morin E."/>
            <person name="Drula E."/>
            <person name="Courty P.E."/>
            <person name="Kohler A."/>
            <person name="Kuo A."/>
            <person name="LaButti K."/>
            <person name="Pangilinan J."/>
            <person name="Lipzen A."/>
            <person name="Riley R."/>
            <person name="Andreopoulos W."/>
            <person name="He G."/>
            <person name="Johnson J."/>
            <person name="Nolan M."/>
            <person name="Tritt A."/>
            <person name="Barry K.W."/>
            <person name="Grigoriev I.V."/>
            <person name="Nagy L.G."/>
            <person name="Hibbett D."/>
            <person name="Henrissat B."/>
            <person name="Matheny P.B."/>
            <person name="Labbe J."/>
            <person name="Martin F.M."/>
        </authorList>
    </citation>
    <scope>NUCLEOTIDE SEQUENCE</scope>
    <source>
        <strain evidence="1">FP105234-sp</strain>
    </source>
</reference>
<gene>
    <name evidence="1" type="ORF">FA95DRAFT_1477437</name>
</gene>
<keyword evidence="2" id="KW-1185">Reference proteome</keyword>
<sequence length="74" mass="8676">LTAEHLSDLYEIWHAAGTRMPSLISRRLWAAARNLKPELVHGWFSRRRYYLKKQGHEVSEEPFEMPESAPARAE</sequence>
<organism evidence="1 2">
    <name type="scientific">Auriscalpium vulgare</name>
    <dbReference type="NCBI Taxonomy" id="40419"/>
    <lineage>
        <taxon>Eukaryota</taxon>
        <taxon>Fungi</taxon>
        <taxon>Dikarya</taxon>
        <taxon>Basidiomycota</taxon>
        <taxon>Agaricomycotina</taxon>
        <taxon>Agaricomycetes</taxon>
        <taxon>Russulales</taxon>
        <taxon>Auriscalpiaceae</taxon>
        <taxon>Auriscalpium</taxon>
    </lineage>
</organism>
<dbReference type="EMBL" id="MU276503">
    <property type="protein sequence ID" value="KAI0038433.1"/>
    <property type="molecule type" value="Genomic_DNA"/>
</dbReference>
<name>A0ACB8R367_9AGAM</name>
<feature type="non-terminal residue" evidence="1">
    <location>
        <position position="74"/>
    </location>
</feature>
<reference evidence="1" key="1">
    <citation type="submission" date="2021-02" db="EMBL/GenBank/DDBJ databases">
        <authorList>
            <consortium name="DOE Joint Genome Institute"/>
            <person name="Ahrendt S."/>
            <person name="Looney B.P."/>
            <person name="Miyauchi S."/>
            <person name="Morin E."/>
            <person name="Drula E."/>
            <person name="Courty P.E."/>
            <person name="Chicoki N."/>
            <person name="Fauchery L."/>
            <person name="Kohler A."/>
            <person name="Kuo A."/>
            <person name="Labutti K."/>
            <person name="Pangilinan J."/>
            <person name="Lipzen A."/>
            <person name="Riley R."/>
            <person name="Andreopoulos W."/>
            <person name="He G."/>
            <person name="Johnson J."/>
            <person name="Barry K.W."/>
            <person name="Grigoriev I.V."/>
            <person name="Nagy L."/>
            <person name="Hibbett D."/>
            <person name="Henrissat B."/>
            <person name="Matheny P.B."/>
            <person name="Labbe J."/>
            <person name="Martin F."/>
        </authorList>
    </citation>
    <scope>NUCLEOTIDE SEQUENCE</scope>
    <source>
        <strain evidence="1">FP105234-sp</strain>
    </source>
</reference>
<dbReference type="Proteomes" id="UP000814033">
    <property type="component" value="Unassembled WGS sequence"/>
</dbReference>
<protein>
    <submittedName>
        <fullName evidence="1">Uncharacterized protein</fullName>
    </submittedName>
</protein>
<comment type="caution">
    <text evidence="1">The sequence shown here is derived from an EMBL/GenBank/DDBJ whole genome shotgun (WGS) entry which is preliminary data.</text>
</comment>
<feature type="non-terminal residue" evidence="1">
    <location>
        <position position="1"/>
    </location>
</feature>
<evidence type="ECO:0000313" key="1">
    <source>
        <dbReference type="EMBL" id="KAI0038433.1"/>
    </source>
</evidence>
<proteinExistence type="predicted"/>
<accession>A0ACB8R367</accession>